<evidence type="ECO:0000313" key="14">
    <source>
        <dbReference type="EnsemblProtists" id="EOD19033"/>
    </source>
</evidence>
<dbReference type="AlphaFoldDB" id="A0A0D3J698"/>
<evidence type="ECO:0000256" key="2">
    <source>
        <dbReference type="ARBA" id="ARBA00004245"/>
    </source>
</evidence>
<dbReference type="GO" id="GO:0005634">
    <property type="term" value="C:nucleus"/>
    <property type="evidence" value="ECO:0007669"/>
    <property type="project" value="UniProtKB-SubCell"/>
</dbReference>
<dbReference type="GO" id="GO:0045505">
    <property type="term" value="F:dynein intermediate chain binding"/>
    <property type="evidence" value="ECO:0007669"/>
    <property type="project" value="TreeGrafter"/>
</dbReference>
<dbReference type="InterPro" id="IPR037177">
    <property type="entry name" value="DLC_sf"/>
</dbReference>
<dbReference type="SUPFAM" id="SSF54648">
    <property type="entry name" value="DLC"/>
    <property type="match status" value="1"/>
</dbReference>
<accession>A0A0D3J698</accession>
<dbReference type="OMA" id="PKMQIHA"/>
<evidence type="ECO:0000313" key="15">
    <source>
        <dbReference type="Proteomes" id="UP000013827"/>
    </source>
</evidence>
<dbReference type="Pfam" id="PF01221">
    <property type="entry name" value="Dynein_light"/>
    <property type="match status" value="1"/>
</dbReference>
<dbReference type="KEGG" id="ehx:EMIHUDRAFT_75572"/>
<reference evidence="14" key="2">
    <citation type="submission" date="2024-10" db="UniProtKB">
        <authorList>
            <consortium name="EnsemblProtists"/>
        </authorList>
    </citation>
    <scope>IDENTIFICATION</scope>
</reference>
<evidence type="ECO:0000256" key="11">
    <source>
        <dbReference type="ARBA" id="ARBA00023212"/>
    </source>
</evidence>
<dbReference type="PANTHER" id="PTHR11886">
    <property type="entry name" value="DYNEIN LIGHT CHAIN"/>
    <property type="match status" value="1"/>
</dbReference>
<evidence type="ECO:0000256" key="1">
    <source>
        <dbReference type="ARBA" id="ARBA00004123"/>
    </source>
</evidence>
<dbReference type="GO" id="GO:0005868">
    <property type="term" value="C:cytoplasmic dynein complex"/>
    <property type="evidence" value="ECO:0007669"/>
    <property type="project" value="TreeGrafter"/>
</dbReference>
<keyword evidence="4" id="KW-0813">Transport</keyword>
<evidence type="ECO:0000256" key="13">
    <source>
        <dbReference type="RuleBase" id="RU365010"/>
    </source>
</evidence>
<evidence type="ECO:0000256" key="5">
    <source>
        <dbReference type="ARBA" id="ARBA00022490"/>
    </source>
</evidence>
<organism evidence="14 15">
    <name type="scientific">Emiliania huxleyi (strain CCMP1516)</name>
    <dbReference type="NCBI Taxonomy" id="280463"/>
    <lineage>
        <taxon>Eukaryota</taxon>
        <taxon>Haptista</taxon>
        <taxon>Haptophyta</taxon>
        <taxon>Prymnesiophyceae</taxon>
        <taxon>Isochrysidales</taxon>
        <taxon>Noelaerhabdaceae</taxon>
        <taxon>Emiliania</taxon>
    </lineage>
</organism>
<evidence type="ECO:0000256" key="12">
    <source>
        <dbReference type="ARBA" id="ARBA00023242"/>
    </source>
</evidence>
<comment type="similarity">
    <text evidence="3 13">Belongs to the dynein light chain family.</text>
</comment>
<dbReference type="PANTHER" id="PTHR11886:SF35">
    <property type="entry name" value="DYNEIN LIGHT CHAIN"/>
    <property type="match status" value="1"/>
</dbReference>
<evidence type="ECO:0000256" key="9">
    <source>
        <dbReference type="ARBA" id="ARBA00023017"/>
    </source>
</evidence>
<sequence>MATAKHVVKLCDMPPDMEQDAVSTSLDAMGRFDTEKEVAQYVRKRFVDKYKGVWHCIIGRNFGSFVTHEAHHHIYFYSGQTAVLLFKTG</sequence>
<dbReference type="InterPro" id="IPR001372">
    <property type="entry name" value="Dynein_light_chain_typ-1/2"/>
</dbReference>
<dbReference type="EnsemblProtists" id="EOD19033">
    <property type="protein sequence ID" value="EOD19033"/>
    <property type="gene ID" value="EMIHUDRAFT_75572"/>
</dbReference>
<dbReference type="PROSITE" id="PS01239">
    <property type="entry name" value="DYNEIN_LIGHT_1"/>
    <property type="match status" value="1"/>
</dbReference>
<dbReference type="PaxDb" id="2903-EOD19033"/>
<dbReference type="Proteomes" id="UP000013827">
    <property type="component" value="Unassembled WGS sequence"/>
</dbReference>
<dbReference type="InterPro" id="IPR019763">
    <property type="entry name" value="Dynein_light_1/2_CS"/>
</dbReference>
<keyword evidence="12" id="KW-0539">Nucleus</keyword>
<comment type="subcellular location">
    <subcellularLocation>
        <location evidence="2 13">Cytoplasm</location>
        <location evidence="2 13">Cytoskeleton</location>
    </subcellularLocation>
    <subcellularLocation>
        <location evidence="1">Nucleus</location>
    </subcellularLocation>
</comment>
<keyword evidence="5 13" id="KW-0963">Cytoplasm</keyword>
<reference evidence="15" key="1">
    <citation type="journal article" date="2013" name="Nature">
        <title>Pan genome of the phytoplankton Emiliania underpins its global distribution.</title>
        <authorList>
            <person name="Read B.A."/>
            <person name="Kegel J."/>
            <person name="Klute M.J."/>
            <person name="Kuo A."/>
            <person name="Lefebvre S.C."/>
            <person name="Maumus F."/>
            <person name="Mayer C."/>
            <person name="Miller J."/>
            <person name="Monier A."/>
            <person name="Salamov A."/>
            <person name="Young J."/>
            <person name="Aguilar M."/>
            <person name="Claverie J.M."/>
            <person name="Frickenhaus S."/>
            <person name="Gonzalez K."/>
            <person name="Herman E.K."/>
            <person name="Lin Y.C."/>
            <person name="Napier J."/>
            <person name="Ogata H."/>
            <person name="Sarno A.F."/>
            <person name="Shmutz J."/>
            <person name="Schroeder D."/>
            <person name="de Vargas C."/>
            <person name="Verret F."/>
            <person name="von Dassow P."/>
            <person name="Valentin K."/>
            <person name="Van de Peer Y."/>
            <person name="Wheeler G."/>
            <person name="Dacks J.B."/>
            <person name="Delwiche C.F."/>
            <person name="Dyhrman S.T."/>
            <person name="Glockner G."/>
            <person name="John U."/>
            <person name="Richards T."/>
            <person name="Worden A.Z."/>
            <person name="Zhang X."/>
            <person name="Grigoriev I.V."/>
            <person name="Allen A.E."/>
            <person name="Bidle K."/>
            <person name="Borodovsky M."/>
            <person name="Bowler C."/>
            <person name="Brownlee C."/>
            <person name="Cock J.M."/>
            <person name="Elias M."/>
            <person name="Gladyshev V.N."/>
            <person name="Groth M."/>
            <person name="Guda C."/>
            <person name="Hadaegh A."/>
            <person name="Iglesias-Rodriguez M.D."/>
            <person name="Jenkins J."/>
            <person name="Jones B.M."/>
            <person name="Lawson T."/>
            <person name="Leese F."/>
            <person name="Lindquist E."/>
            <person name="Lobanov A."/>
            <person name="Lomsadze A."/>
            <person name="Malik S.B."/>
            <person name="Marsh M.E."/>
            <person name="Mackinder L."/>
            <person name="Mock T."/>
            <person name="Mueller-Roeber B."/>
            <person name="Pagarete A."/>
            <person name="Parker M."/>
            <person name="Probert I."/>
            <person name="Quesneville H."/>
            <person name="Raines C."/>
            <person name="Rensing S.A."/>
            <person name="Riano-Pachon D.M."/>
            <person name="Richier S."/>
            <person name="Rokitta S."/>
            <person name="Shiraiwa Y."/>
            <person name="Soanes D.M."/>
            <person name="van der Giezen M."/>
            <person name="Wahlund T.M."/>
            <person name="Williams B."/>
            <person name="Wilson W."/>
            <person name="Wolfe G."/>
            <person name="Wurch L.L."/>
        </authorList>
    </citation>
    <scope>NUCLEOTIDE SEQUENCE</scope>
</reference>
<keyword evidence="7" id="KW-0509">mRNA transport</keyword>
<evidence type="ECO:0000256" key="10">
    <source>
        <dbReference type="ARBA" id="ARBA00023175"/>
    </source>
</evidence>
<keyword evidence="6 13" id="KW-0493">Microtubule</keyword>
<dbReference type="HOGENOM" id="CLU_070944_4_1_1"/>
<dbReference type="GO" id="GO:0015031">
    <property type="term" value="P:protein transport"/>
    <property type="evidence" value="ECO:0007669"/>
    <property type="project" value="UniProtKB-KW"/>
</dbReference>
<keyword evidence="10 13" id="KW-0505">Motor protein</keyword>
<dbReference type="GO" id="GO:0051028">
    <property type="term" value="P:mRNA transport"/>
    <property type="evidence" value="ECO:0007669"/>
    <property type="project" value="UniProtKB-KW"/>
</dbReference>
<keyword evidence="15" id="KW-1185">Reference proteome</keyword>
<evidence type="ECO:0000256" key="4">
    <source>
        <dbReference type="ARBA" id="ARBA00022448"/>
    </source>
</evidence>
<evidence type="ECO:0000256" key="7">
    <source>
        <dbReference type="ARBA" id="ARBA00022816"/>
    </source>
</evidence>
<keyword evidence="9 13" id="KW-0243">Dynein</keyword>
<dbReference type="FunFam" id="3.30.740.10:FF:000005">
    <property type="entry name" value="Dynein light chain"/>
    <property type="match status" value="1"/>
</dbReference>
<protein>
    <recommendedName>
        <fullName evidence="13">Dynein light chain</fullName>
    </recommendedName>
</protein>
<dbReference type="CDD" id="cd21452">
    <property type="entry name" value="DLC-like_DYNLL1_DYNLL2"/>
    <property type="match status" value="1"/>
</dbReference>
<dbReference type="RefSeq" id="XP_005771462.1">
    <property type="nucleotide sequence ID" value="XM_005771405.1"/>
</dbReference>
<keyword evidence="8" id="KW-0653">Protein transport</keyword>
<proteinExistence type="inferred from homology"/>
<dbReference type="eggNOG" id="KOG3430">
    <property type="taxonomic scope" value="Eukaryota"/>
</dbReference>
<dbReference type="GO" id="GO:0005874">
    <property type="term" value="C:microtubule"/>
    <property type="evidence" value="ECO:0007669"/>
    <property type="project" value="UniProtKB-KW"/>
</dbReference>
<dbReference type="GO" id="GO:0007017">
    <property type="term" value="P:microtubule-based process"/>
    <property type="evidence" value="ECO:0007669"/>
    <property type="project" value="InterPro"/>
</dbReference>
<dbReference type="GeneID" id="17264571"/>
<evidence type="ECO:0000256" key="3">
    <source>
        <dbReference type="ARBA" id="ARBA00010156"/>
    </source>
</evidence>
<evidence type="ECO:0000256" key="8">
    <source>
        <dbReference type="ARBA" id="ARBA00022927"/>
    </source>
</evidence>
<dbReference type="SMART" id="SM01375">
    <property type="entry name" value="Dynein_light"/>
    <property type="match status" value="1"/>
</dbReference>
<evidence type="ECO:0000256" key="6">
    <source>
        <dbReference type="ARBA" id="ARBA00022701"/>
    </source>
</evidence>
<keyword evidence="11 13" id="KW-0206">Cytoskeleton</keyword>
<name>A0A0D3J698_EMIH1</name>
<dbReference type="Gene3D" id="3.30.740.10">
    <property type="entry name" value="Protein Inhibitor Of Neuronal Nitric Oxide Synthase"/>
    <property type="match status" value="1"/>
</dbReference>
<dbReference type="STRING" id="2903.R1C8T0"/>